<accession>A0AC60PF83</accession>
<protein>
    <submittedName>
        <fullName evidence="1">Uncharacterized protein</fullName>
    </submittedName>
</protein>
<keyword evidence="2" id="KW-1185">Reference proteome</keyword>
<dbReference type="EMBL" id="JABSTQ010010758">
    <property type="protein sequence ID" value="KAG0418183.1"/>
    <property type="molecule type" value="Genomic_DNA"/>
</dbReference>
<sequence length="77" mass="8459">DQRSGLEPSLEAGNFFPQPSTPPSEQCYQIEHTPNTMSADSPFTMGELEAALSKAKCNTTPGPDQIRITALRNFFDK</sequence>
<name>A0AC60PF83_IXOPE</name>
<evidence type="ECO:0000313" key="1">
    <source>
        <dbReference type="EMBL" id="KAG0418183.1"/>
    </source>
</evidence>
<comment type="caution">
    <text evidence="1">The sequence shown here is derived from an EMBL/GenBank/DDBJ whole genome shotgun (WGS) entry which is preliminary data.</text>
</comment>
<organism evidence="1 2">
    <name type="scientific">Ixodes persulcatus</name>
    <name type="common">Taiga tick</name>
    <dbReference type="NCBI Taxonomy" id="34615"/>
    <lineage>
        <taxon>Eukaryota</taxon>
        <taxon>Metazoa</taxon>
        <taxon>Ecdysozoa</taxon>
        <taxon>Arthropoda</taxon>
        <taxon>Chelicerata</taxon>
        <taxon>Arachnida</taxon>
        <taxon>Acari</taxon>
        <taxon>Parasitiformes</taxon>
        <taxon>Ixodida</taxon>
        <taxon>Ixodoidea</taxon>
        <taxon>Ixodidae</taxon>
        <taxon>Ixodinae</taxon>
        <taxon>Ixodes</taxon>
    </lineage>
</organism>
<proteinExistence type="predicted"/>
<feature type="non-terminal residue" evidence="1">
    <location>
        <position position="1"/>
    </location>
</feature>
<gene>
    <name evidence="1" type="ORF">HPB47_005067</name>
</gene>
<evidence type="ECO:0000313" key="2">
    <source>
        <dbReference type="Proteomes" id="UP000805193"/>
    </source>
</evidence>
<dbReference type="Proteomes" id="UP000805193">
    <property type="component" value="Unassembled WGS sequence"/>
</dbReference>
<reference evidence="1 2" key="1">
    <citation type="journal article" date="2020" name="Cell">
        <title>Large-Scale Comparative Analyses of Tick Genomes Elucidate Their Genetic Diversity and Vector Capacities.</title>
        <authorList>
            <consortium name="Tick Genome and Microbiome Consortium (TIGMIC)"/>
            <person name="Jia N."/>
            <person name="Wang J."/>
            <person name="Shi W."/>
            <person name="Du L."/>
            <person name="Sun Y."/>
            <person name="Zhan W."/>
            <person name="Jiang J.F."/>
            <person name="Wang Q."/>
            <person name="Zhang B."/>
            <person name="Ji P."/>
            <person name="Bell-Sakyi L."/>
            <person name="Cui X.M."/>
            <person name="Yuan T.T."/>
            <person name="Jiang B.G."/>
            <person name="Yang W.F."/>
            <person name="Lam T.T."/>
            <person name="Chang Q.C."/>
            <person name="Ding S.J."/>
            <person name="Wang X.J."/>
            <person name="Zhu J.G."/>
            <person name="Ruan X.D."/>
            <person name="Zhao L."/>
            <person name="Wei J.T."/>
            <person name="Ye R.Z."/>
            <person name="Que T.C."/>
            <person name="Du C.H."/>
            <person name="Zhou Y.H."/>
            <person name="Cheng J.X."/>
            <person name="Dai P.F."/>
            <person name="Guo W.B."/>
            <person name="Han X.H."/>
            <person name="Huang E.J."/>
            <person name="Li L.F."/>
            <person name="Wei W."/>
            <person name="Gao Y.C."/>
            <person name="Liu J.Z."/>
            <person name="Shao H.Z."/>
            <person name="Wang X."/>
            <person name="Wang C.C."/>
            <person name="Yang T.C."/>
            <person name="Huo Q.B."/>
            <person name="Li W."/>
            <person name="Chen H.Y."/>
            <person name="Chen S.E."/>
            <person name="Zhou L.G."/>
            <person name="Ni X.B."/>
            <person name="Tian J.H."/>
            <person name="Sheng Y."/>
            <person name="Liu T."/>
            <person name="Pan Y.S."/>
            <person name="Xia L.Y."/>
            <person name="Li J."/>
            <person name="Zhao F."/>
            <person name="Cao W.C."/>
        </authorList>
    </citation>
    <scope>NUCLEOTIDE SEQUENCE [LARGE SCALE GENOMIC DNA]</scope>
    <source>
        <strain evidence="1">Iper-2018</strain>
    </source>
</reference>